<evidence type="ECO:0000259" key="1">
    <source>
        <dbReference type="PROSITE" id="PS51186"/>
    </source>
</evidence>
<dbReference type="InterPro" id="IPR016181">
    <property type="entry name" value="Acyl_CoA_acyltransferase"/>
</dbReference>
<dbReference type="Gene3D" id="3.40.630.30">
    <property type="match status" value="1"/>
</dbReference>
<dbReference type="Proteomes" id="UP001163166">
    <property type="component" value="Chromosome"/>
</dbReference>
<protein>
    <submittedName>
        <fullName evidence="2">GNAT family N-acetyltransferase</fullName>
    </submittedName>
</protein>
<name>A0AAX3DWP6_RHOPL</name>
<accession>A0AAX3DWP6</accession>
<feature type="domain" description="N-acetyltransferase" evidence="1">
    <location>
        <begin position="1"/>
        <end position="142"/>
    </location>
</feature>
<evidence type="ECO:0000313" key="2">
    <source>
        <dbReference type="EMBL" id="UYO39267.1"/>
    </source>
</evidence>
<sequence length="142" mass="15951">MSQAPRIVVRDGASELDRAAILRALITHNEKAGGPSGFQQVCLVVEDPDTGETTGGLWGRIIYDWLFVEFLAVPETARRSGLGTELLSRAEQIAKDRGCAGVWLDTYQFQAPDFYRKHGYQEFGRIADHPRGSQRLFFMKTF</sequence>
<dbReference type="Pfam" id="PF00583">
    <property type="entry name" value="Acetyltransf_1"/>
    <property type="match status" value="1"/>
</dbReference>
<evidence type="ECO:0000313" key="3">
    <source>
        <dbReference type="Proteomes" id="UP001163166"/>
    </source>
</evidence>
<dbReference type="GO" id="GO:0016747">
    <property type="term" value="F:acyltransferase activity, transferring groups other than amino-acyl groups"/>
    <property type="evidence" value="ECO:0007669"/>
    <property type="project" value="InterPro"/>
</dbReference>
<dbReference type="InterPro" id="IPR000182">
    <property type="entry name" value="GNAT_dom"/>
</dbReference>
<proteinExistence type="predicted"/>
<dbReference type="EMBL" id="CP076676">
    <property type="protein sequence ID" value="UYO39267.1"/>
    <property type="molecule type" value="Genomic_DNA"/>
</dbReference>
<dbReference type="SUPFAM" id="SSF55729">
    <property type="entry name" value="Acyl-CoA N-acyltransferases (Nat)"/>
    <property type="match status" value="1"/>
</dbReference>
<dbReference type="PROSITE" id="PS51186">
    <property type="entry name" value="GNAT"/>
    <property type="match status" value="1"/>
</dbReference>
<dbReference type="CDD" id="cd04301">
    <property type="entry name" value="NAT_SF"/>
    <property type="match status" value="1"/>
</dbReference>
<dbReference type="RefSeq" id="WP_164571675.1">
    <property type="nucleotide sequence ID" value="NZ_CP076676.1"/>
</dbReference>
<reference evidence="2" key="1">
    <citation type="journal article" date="2022" name="Biol. Control">
        <title>In silico genomic analysis of Rhodopseudomonas palustris strains revealed potential biocontrol agents and crop yield enhancers.</title>
        <authorList>
            <person name="Surachat K."/>
            <person name="Kantachote D."/>
            <person name="Deachamag P."/>
            <person name="Wonglapsuwan M."/>
        </authorList>
    </citation>
    <scope>NUCLEOTIDE SEQUENCE</scope>
    <source>
        <strain evidence="2">TLS06</strain>
    </source>
</reference>
<organism evidence="2 3">
    <name type="scientific">Rhodopseudomonas palustris</name>
    <dbReference type="NCBI Taxonomy" id="1076"/>
    <lineage>
        <taxon>Bacteria</taxon>
        <taxon>Pseudomonadati</taxon>
        <taxon>Pseudomonadota</taxon>
        <taxon>Alphaproteobacteria</taxon>
        <taxon>Hyphomicrobiales</taxon>
        <taxon>Nitrobacteraceae</taxon>
        <taxon>Rhodopseudomonas</taxon>
    </lineage>
</organism>
<dbReference type="AlphaFoldDB" id="A0AAX3DWP6"/>
<gene>
    <name evidence="2" type="ORF">KQX62_21540</name>
</gene>